<dbReference type="GO" id="GO:0005886">
    <property type="term" value="C:plasma membrane"/>
    <property type="evidence" value="ECO:0007669"/>
    <property type="project" value="TreeGrafter"/>
</dbReference>
<dbReference type="InterPro" id="IPR016187">
    <property type="entry name" value="CTDL_fold"/>
</dbReference>
<dbReference type="InterPro" id="IPR017983">
    <property type="entry name" value="GPCR_2_secretin-like_CS"/>
</dbReference>
<feature type="compositionally biased region" description="Low complexity" evidence="9">
    <location>
        <begin position="193"/>
        <end position="203"/>
    </location>
</feature>
<dbReference type="InterPro" id="IPR000832">
    <property type="entry name" value="GPCR_2_secretin-like"/>
</dbReference>
<evidence type="ECO:0000256" key="10">
    <source>
        <dbReference type="SAM" id="Phobius"/>
    </source>
</evidence>
<evidence type="ECO:0000256" key="9">
    <source>
        <dbReference type="SAM" id="MobiDB-lite"/>
    </source>
</evidence>
<evidence type="ECO:0000313" key="14">
    <source>
        <dbReference type="EnsemblMetazoa" id="XP_038064904.1"/>
    </source>
</evidence>
<dbReference type="Gene3D" id="1.20.1070.10">
    <property type="entry name" value="Rhodopsin 7-helix transmembrane proteins"/>
    <property type="match status" value="1"/>
</dbReference>
<dbReference type="Gene3D" id="3.10.100.10">
    <property type="entry name" value="Mannose-Binding Protein A, subunit A"/>
    <property type="match status" value="1"/>
</dbReference>
<dbReference type="GeneID" id="119735276"/>
<dbReference type="Pfam" id="PF01825">
    <property type="entry name" value="GPS"/>
    <property type="match status" value="1"/>
</dbReference>
<dbReference type="SMART" id="SM00303">
    <property type="entry name" value="GPS"/>
    <property type="match status" value="1"/>
</dbReference>
<dbReference type="Pfam" id="PF00002">
    <property type="entry name" value="7tm_2"/>
    <property type="match status" value="1"/>
</dbReference>
<dbReference type="InterPro" id="IPR016186">
    <property type="entry name" value="C-type_lectin-like/link_sf"/>
</dbReference>
<dbReference type="PROSITE" id="PS50221">
    <property type="entry name" value="GAIN_B"/>
    <property type="match status" value="1"/>
</dbReference>
<dbReference type="GO" id="GO:0004930">
    <property type="term" value="F:G protein-coupled receptor activity"/>
    <property type="evidence" value="ECO:0007669"/>
    <property type="project" value="InterPro"/>
</dbReference>
<evidence type="ECO:0000259" key="11">
    <source>
        <dbReference type="PROSITE" id="PS50041"/>
    </source>
</evidence>
<dbReference type="InterPro" id="IPR001304">
    <property type="entry name" value="C-type_lectin-like"/>
</dbReference>
<keyword evidence="7" id="KW-1015">Disulfide bond</keyword>
<feature type="transmembrane region" description="Helical" evidence="10">
    <location>
        <begin position="553"/>
        <end position="576"/>
    </location>
</feature>
<comment type="similarity">
    <text evidence="2">Belongs to the G-protein coupled receptor 2 family. Adhesion G-protein coupled receptor (ADGR) subfamily.</text>
</comment>
<dbReference type="SMART" id="SM00034">
    <property type="entry name" value="CLECT"/>
    <property type="match status" value="1"/>
</dbReference>
<dbReference type="Pfam" id="PF00059">
    <property type="entry name" value="Lectin_C"/>
    <property type="match status" value="1"/>
</dbReference>
<dbReference type="CDD" id="cd00037">
    <property type="entry name" value="CLECT"/>
    <property type="match status" value="1"/>
</dbReference>
<dbReference type="PANTHER" id="PTHR12011:SF347">
    <property type="entry name" value="FI21270P1-RELATED"/>
    <property type="match status" value="1"/>
</dbReference>
<dbReference type="OMA" id="GICEANP"/>
<evidence type="ECO:0000256" key="8">
    <source>
        <dbReference type="ARBA" id="ARBA00023180"/>
    </source>
</evidence>
<dbReference type="PROSITE" id="PS50041">
    <property type="entry name" value="C_TYPE_LECTIN_2"/>
    <property type="match status" value="1"/>
</dbReference>
<dbReference type="InterPro" id="IPR000203">
    <property type="entry name" value="GPS"/>
</dbReference>
<proteinExistence type="inferred from homology"/>
<feature type="region of interest" description="Disordered" evidence="9">
    <location>
        <begin position="808"/>
        <end position="856"/>
    </location>
</feature>
<feature type="domain" description="G-protein coupled receptors family 2 profile 2" evidence="13">
    <location>
        <begin position="551"/>
        <end position="790"/>
    </location>
</feature>
<dbReference type="PROSITE" id="PS00650">
    <property type="entry name" value="G_PROTEIN_RECEP_F2_2"/>
    <property type="match status" value="1"/>
</dbReference>
<protein>
    <recommendedName>
        <fullName evidence="16">Adhesion G-protein coupled receptor D1-like</fullName>
    </recommendedName>
</protein>
<dbReference type="RefSeq" id="XP_038064904.1">
    <property type="nucleotide sequence ID" value="XM_038208976.1"/>
</dbReference>
<evidence type="ECO:0000256" key="1">
    <source>
        <dbReference type="ARBA" id="ARBA00004141"/>
    </source>
</evidence>
<feature type="domain" description="GAIN-B" evidence="12">
    <location>
        <begin position="373"/>
        <end position="540"/>
    </location>
</feature>
<feature type="domain" description="C-type lectin" evidence="11">
    <location>
        <begin position="51"/>
        <end position="168"/>
    </location>
</feature>
<evidence type="ECO:0008006" key="16">
    <source>
        <dbReference type="Google" id="ProtNLM"/>
    </source>
</evidence>
<dbReference type="OrthoDB" id="1100386at2759"/>
<feature type="transmembrane region" description="Helical" evidence="10">
    <location>
        <begin position="617"/>
        <end position="641"/>
    </location>
</feature>
<reference evidence="14" key="1">
    <citation type="submission" date="2022-11" db="UniProtKB">
        <authorList>
            <consortium name="EnsemblMetazoa"/>
        </authorList>
    </citation>
    <scope>IDENTIFICATION</scope>
</reference>
<evidence type="ECO:0000313" key="15">
    <source>
        <dbReference type="Proteomes" id="UP000887568"/>
    </source>
</evidence>
<feature type="transmembrane region" description="Helical" evidence="10">
    <location>
        <begin position="692"/>
        <end position="720"/>
    </location>
</feature>
<feature type="transmembrane region" description="Helical" evidence="10">
    <location>
        <begin position="653"/>
        <end position="680"/>
    </location>
</feature>
<dbReference type="FunFam" id="1.20.1070.10:FF:000058">
    <property type="entry name" value="Adhesion G protein-coupled receptor F5"/>
    <property type="match status" value="1"/>
</dbReference>
<keyword evidence="3 10" id="KW-0812">Transmembrane</keyword>
<evidence type="ECO:0000256" key="4">
    <source>
        <dbReference type="ARBA" id="ARBA00022729"/>
    </source>
</evidence>
<dbReference type="InterPro" id="IPR017981">
    <property type="entry name" value="GPCR_2-like_7TM"/>
</dbReference>
<dbReference type="Gene3D" id="2.60.220.50">
    <property type="match status" value="1"/>
</dbReference>
<evidence type="ECO:0000256" key="2">
    <source>
        <dbReference type="ARBA" id="ARBA00007343"/>
    </source>
</evidence>
<dbReference type="SUPFAM" id="SSF56436">
    <property type="entry name" value="C-type lectin-like"/>
    <property type="match status" value="1"/>
</dbReference>
<dbReference type="GO" id="GO:0007166">
    <property type="term" value="P:cell surface receptor signaling pathway"/>
    <property type="evidence" value="ECO:0007669"/>
    <property type="project" value="InterPro"/>
</dbReference>
<evidence type="ECO:0000256" key="7">
    <source>
        <dbReference type="ARBA" id="ARBA00023157"/>
    </source>
</evidence>
<evidence type="ECO:0000259" key="12">
    <source>
        <dbReference type="PROSITE" id="PS50221"/>
    </source>
</evidence>
<sequence>MDDAKPKATHDVKYDATRRATKGGTILGRCAASSGNATCKLDGFQAALESCYSIGDAVRASWGQARDYCLDKGAHLPYVNSEAEEEYLVAATSQCPGWQAAGELIWLGLQVDAGADKNALQWGDGTLVDAQFWAQFSPDGTHMCTALRETDGMFELADCVEMYCGICEANPDQDVSASTEAMTTKDETTVENSTPKTSTLDTTTSNVGRLYQTTASDINTMVQTTTSDFGMMTQPTTSDIETMLQTTSSDKTMAPTTASDIGTTAQTTTSDITMTEIFTSDSGRKTEIGNSSAQEEAPTQCITLACLKELIEADPTDEEQLETLVEISTDLLEGHMQSPTGTLEEDTDRVTEIIEFLDETFSLVLSSLSKNRSTVSIMSRNIAFEAHSFSGQCGYVITGVETGAENDITLCTATGQGGYIGVGIACVPDDTIMFPLGADELDGPESQLTSCVVTLNAVEGENHTVVEEGINATMIIARTETPVNDGQRPVCAFWRKSTNVSMGSWSDDGCHLVGSNESHVICSCNHLTNFAVLVRVVPGVEPLPDVHTNILKILSIVGGVTSVTCLSITLIVYIWLKVYRSQTLVIHANLAVSILISQIIFLVGIDATSSKAVCKVVAALLHYSLLASFSWMMVEGANLYLKSTNIFRTTIHVGLLFALGWVTPLPIVGLSLGVLFNTYVSESYCWLSNENGLIWAFVAPVIIVILLNSCVLLNVIRVFLSLEAMADKPKLKRIKAGARAVLLLTPLLGITWLIGLFVNVDGADVVVSYIFVILNSSQGVFIFVLHCALNEEVGKAFKLKRDKLRKLHSSKVHPNTAGRTSKTSTDSQQSKPGKKEVAWGPSLSTDKTGVNSDATK</sequence>
<accession>A0A914AN96</accession>
<feature type="transmembrane region" description="Helical" evidence="10">
    <location>
        <begin position="741"/>
        <end position="760"/>
    </location>
</feature>
<dbReference type="AlphaFoldDB" id="A0A914AN96"/>
<comment type="subcellular location">
    <subcellularLocation>
        <location evidence="1">Membrane</location>
        <topology evidence="1">Multi-pass membrane protein</topology>
    </subcellularLocation>
</comment>
<feature type="compositionally biased region" description="Polar residues" evidence="9">
    <location>
        <begin position="842"/>
        <end position="856"/>
    </location>
</feature>
<evidence type="ECO:0000256" key="5">
    <source>
        <dbReference type="ARBA" id="ARBA00022989"/>
    </source>
</evidence>
<dbReference type="PROSITE" id="PS50261">
    <property type="entry name" value="G_PROTEIN_RECEP_F2_4"/>
    <property type="match status" value="1"/>
</dbReference>
<evidence type="ECO:0000256" key="3">
    <source>
        <dbReference type="ARBA" id="ARBA00022692"/>
    </source>
</evidence>
<keyword evidence="5 10" id="KW-1133">Transmembrane helix</keyword>
<dbReference type="Proteomes" id="UP000887568">
    <property type="component" value="Unplaced"/>
</dbReference>
<feature type="compositionally biased region" description="Low complexity" evidence="9">
    <location>
        <begin position="820"/>
        <end position="831"/>
    </location>
</feature>
<dbReference type="SUPFAM" id="SSF81321">
    <property type="entry name" value="Family A G protein-coupled receptor-like"/>
    <property type="match status" value="1"/>
</dbReference>
<dbReference type="PANTHER" id="PTHR12011">
    <property type="entry name" value="ADHESION G-PROTEIN COUPLED RECEPTOR"/>
    <property type="match status" value="1"/>
</dbReference>
<evidence type="ECO:0000259" key="13">
    <source>
        <dbReference type="PROSITE" id="PS50261"/>
    </source>
</evidence>
<keyword evidence="4" id="KW-0732">Signal</keyword>
<feature type="transmembrane region" description="Helical" evidence="10">
    <location>
        <begin position="766"/>
        <end position="789"/>
    </location>
</feature>
<organism evidence="14 15">
    <name type="scientific">Patiria miniata</name>
    <name type="common">Bat star</name>
    <name type="synonym">Asterina miniata</name>
    <dbReference type="NCBI Taxonomy" id="46514"/>
    <lineage>
        <taxon>Eukaryota</taxon>
        <taxon>Metazoa</taxon>
        <taxon>Echinodermata</taxon>
        <taxon>Eleutherozoa</taxon>
        <taxon>Asterozoa</taxon>
        <taxon>Asteroidea</taxon>
        <taxon>Valvatacea</taxon>
        <taxon>Valvatida</taxon>
        <taxon>Asterinidae</taxon>
        <taxon>Patiria</taxon>
    </lineage>
</organism>
<keyword evidence="8" id="KW-0325">Glycoprotein</keyword>
<keyword evidence="15" id="KW-1185">Reference proteome</keyword>
<dbReference type="InterPro" id="IPR046338">
    <property type="entry name" value="GAIN_dom_sf"/>
</dbReference>
<evidence type="ECO:0000256" key="6">
    <source>
        <dbReference type="ARBA" id="ARBA00023136"/>
    </source>
</evidence>
<feature type="transmembrane region" description="Helical" evidence="10">
    <location>
        <begin position="583"/>
        <end position="605"/>
    </location>
</feature>
<keyword evidence="6 10" id="KW-0472">Membrane</keyword>
<feature type="region of interest" description="Disordered" evidence="9">
    <location>
        <begin position="178"/>
        <end position="203"/>
    </location>
</feature>
<dbReference type="PRINTS" id="PR00249">
    <property type="entry name" value="GPCRSECRETIN"/>
</dbReference>
<name>A0A914AN96_PATMI</name>
<dbReference type="EnsemblMetazoa" id="XM_038208976.1">
    <property type="protein sequence ID" value="XP_038064904.1"/>
    <property type="gene ID" value="LOC119735276"/>
</dbReference>
<dbReference type="InterPro" id="IPR057244">
    <property type="entry name" value="GAIN_B"/>
</dbReference>